<feature type="transmembrane region" description="Helical" evidence="6">
    <location>
        <begin position="306"/>
        <end position="326"/>
    </location>
</feature>
<dbReference type="InterPro" id="IPR050833">
    <property type="entry name" value="Poly_Biosynth_Transport"/>
</dbReference>
<evidence type="ECO:0000256" key="1">
    <source>
        <dbReference type="ARBA" id="ARBA00004651"/>
    </source>
</evidence>
<dbReference type="Proteomes" id="UP000027093">
    <property type="component" value="Chromosome"/>
</dbReference>
<keyword evidence="4 6" id="KW-1133">Transmembrane helix</keyword>
<dbReference type="PANTHER" id="PTHR30250:SF28">
    <property type="entry name" value="POLYSACCHARIDE BIOSYNTHESIS PROTEIN"/>
    <property type="match status" value="1"/>
</dbReference>
<evidence type="ECO:0000256" key="3">
    <source>
        <dbReference type="ARBA" id="ARBA00022692"/>
    </source>
</evidence>
<organism evidence="7 8">
    <name type="scientific">Nitrososphaera viennensis EN76</name>
    <dbReference type="NCBI Taxonomy" id="926571"/>
    <lineage>
        <taxon>Archaea</taxon>
        <taxon>Nitrososphaerota</taxon>
        <taxon>Nitrososphaeria</taxon>
        <taxon>Nitrososphaerales</taxon>
        <taxon>Nitrososphaeraceae</taxon>
        <taxon>Nitrososphaera</taxon>
    </lineage>
</organism>
<evidence type="ECO:0000256" key="2">
    <source>
        <dbReference type="ARBA" id="ARBA00022475"/>
    </source>
</evidence>
<reference evidence="7 8" key="1">
    <citation type="journal article" date="2014" name="Int. J. Syst. Evol. Microbiol.">
        <title>Nitrososphaera viennensis gen. nov., sp. nov., an aerobic and mesophilic, ammonia-oxidizing archaeon from soil and a member of the archaeal phylum Thaumarchaeota.</title>
        <authorList>
            <person name="Stieglmeier M."/>
            <person name="Klingl A."/>
            <person name="Alves R.J."/>
            <person name="Rittmann S.K."/>
            <person name="Melcher M."/>
            <person name="Leisch N."/>
            <person name="Schleper C."/>
        </authorList>
    </citation>
    <scope>NUCLEOTIDE SEQUENCE [LARGE SCALE GENOMIC DNA]</scope>
    <source>
        <strain evidence="7">EN76</strain>
    </source>
</reference>
<keyword evidence="3 6" id="KW-0812">Transmembrane</keyword>
<dbReference type="EMBL" id="CP007536">
    <property type="protein sequence ID" value="AIC16436.1"/>
    <property type="molecule type" value="Genomic_DNA"/>
</dbReference>
<keyword evidence="8" id="KW-1185">Reference proteome</keyword>
<evidence type="ECO:0000256" key="4">
    <source>
        <dbReference type="ARBA" id="ARBA00022989"/>
    </source>
</evidence>
<feature type="transmembrane region" description="Helical" evidence="6">
    <location>
        <begin position="150"/>
        <end position="180"/>
    </location>
</feature>
<feature type="transmembrane region" description="Helical" evidence="6">
    <location>
        <begin position="21"/>
        <end position="41"/>
    </location>
</feature>
<dbReference type="KEGG" id="nvn:NVIE_021760"/>
<comment type="subcellular location">
    <subcellularLocation>
        <location evidence="1">Cell membrane</location>
        <topology evidence="1">Multi-pass membrane protein</topology>
    </subcellularLocation>
</comment>
<dbReference type="GO" id="GO:0005886">
    <property type="term" value="C:plasma membrane"/>
    <property type="evidence" value="ECO:0007669"/>
    <property type="project" value="UniProtKB-SubCell"/>
</dbReference>
<gene>
    <name evidence="7" type="ORF">NVIE_021760</name>
</gene>
<evidence type="ECO:0000256" key="6">
    <source>
        <dbReference type="SAM" id="Phobius"/>
    </source>
</evidence>
<evidence type="ECO:0000313" key="7">
    <source>
        <dbReference type="EMBL" id="AIC16436.1"/>
    </source>
</evidence>
<keyword evidence="2" id="KW-1003">Cell membrane</keyword>
<feature type="transmembrane region" description="Helical" evidence="6">
    <location>
        <begin position="333"/>
        <end position="351"/>
    </location>
</feature>
<sequence>MNRLSRVRNLFGLEKGLLQVASGNTLASIIGAFFWLFMASIMRVEDYGRLNYYLAIISIVASISLLGLQNTVITYLAKGKTNIKYQANLIVLISNLIILPILFFIVQNIFVILSLIGLSFFTMSWAETLANKDYRKFSIIILSQRAVQVFLSILLYTVMGVDGVILGYALSTLTFAFNFFRSMSNFTMKLDDVKEKRSFIIHSYALTLSNSVTNNADKLLVTPLFGFGILGLYQISFQFFMFLSVIPLSIFQFLLPRESTHYQNKKVVILGLGTAVAFSIIFYFAIPPIISSFFDHFLESMQSAQIMIFGLIPMTANAIMTSRLFGRETSRPVFIAAVVYISALSILVLLLGRELGLIGLAIAALGSLVLQSVTLCIFLFFGRKNQSKI</sequence>
<proteinExistence type="predicted"/>
<evidence type="ECO:0000256" key="5">
    <source>
        <dbReference type="ARBA" id="ARBA00023136"/>
    </source>
</evidence>
<feature type="transmembrane region" description="Helical" evidence="6">
    <location>
        <begin position="267"/>
        <end position="286"/>
    </location>
</feature>
<feature type="transmembrane region" description="Helical" evidence="6">
    <location>
        <begin position="89"/>
        <end position="106"/>
    </location>
</feature>
<feature type="transmembrane region" description="Helical" evidence="6">
    <location>
        <begin position="53"/>
        <end position="77"/>
    </location>
</feature>
<dbReference type="AlphaFoldDB" id="A0A060HSL1"/>
<feature type="transmembrane region" description="Helical" evidence="6">
    <location>
        <begin position="112"/>
        <end position="130"/>
    </location>
</feature>
<dbReference type="PANTHER" id="PTHR30250">
    <property type="entry name" value="PST FAMILY PREDICTED COLANIC ACID TRANSPORTER"/>
    <property type="match status" value="1"/>
</dbReference>
<dbReference type="STRING" id="926571.NVIE_021760"/>
<protein>
    <submittedName>
        <fullName evidence="7">Putative Polysaccharide biosynthesis protein</fullName>
    </submittedName>
</protein>
<feature type="transmembrane region" description="Helical" evidence="6">
    <location>
        <begin position="235"/>
        <end position="255"/>
    </location>
</feature>
<feature type="transmembrane region" description="Helical" evidence="6">
    <location>
        <begin position="357"/>
        <end position="381"/>
    </location>
</feature>
<keyword evidence="5 6" id="KW-0472">Membrane</keyword>
<evidence type="ECO:0000313" key="8">
    <source>
        <dbReference type="Proteomes" id="UP000027093"/>
    </source>
</evidence>
<dbReference type="HOGENOM" id="CLU_712932_0_0_2"/>
<name>A0A060HSL1_9ARCH</name>
<accession>A0A060HSL1</accession>